<comment type="caution">
    <text evidence="4">The sequence shown here is derived from an EMBL/GenBank/DDBJ whole genome shotgun (WGS) entry which is preliminary data.</text>
</comment>
<evidence type="ECO:0000313" key="4">
    <source>
        <dbReference type="EMBL" id="KAF7367217.1"/>
    </source>
</evidence>
<keyword evidence="2" id="KW-0812">Transmembrane</keyword>
<feature type="region of interest" description="Disordered" evidence="1">
    <location>
        <begin position="462"/>
        <end position="508"/>
    </location>
</feature>
<organism evidence="4 5">
    <name type="scientific">Mycena sanguinolenta</name>
    <dbReference type="NCBI Taxonomy" id="230812"/>
    <lineage>
        <taxon>Eukaryota</taxon>
        <taxon>Fungi</taxon>
        <taxon>Dikarya</taxon>
        <taxon>Basidiomycota</taxon>
        <taxon>Agaricomycotina</taxon>
        <taxon>Agaricomycetes</taxon>
        <taxon>Agaricomycetidae</taxon>
        <taxon>Agaricales</taxon>
        <taxon>Marasmiineae</taxon>
        <taxon>Mycenaceae</taxon>
        <taxon>Mycena</taxon>
    </lineage>
</organism>
<evidence type="ECO:0000313" key="5">
    <source>
        <dbReference type="Proteomes" id="UP000623467"/>
    </source>
</evidence>
<feature type="transmembrane region" description="Helical" evidence="2">
    <location>
        <begin position="302"/>
        <end position="325"/>
    </location>
</feature>
<evidence type="ECO:0000256" key="2">
    <source>
        <dbReference type="SAM" id="Phobius"/>
    </source>
</evidence>
<keyword evidence="2" id="KW-0472">Membrane</keyword>
<keyword evidence="2" id="KW-1133">Transmembrane helix</keyword>
<feature type="region of interest" description="Disordered" evidence="1">
    <location>
        <begin position="393"/>
        <end position="431"/>
    </location>
</feature>
<dbReference type="Proteomes" id="UP000623467">
    <property type="component" value="Unassembled WGS sequence"/>
</dbReference>
<dbReference type="CDD" id="cd12087">
    <property type="entry name" value="TM_EGFR-like"/>
    <property type="match status" value="1"/>
</dbReference>
<dbReference type="AlphaFoldDB" id="A0A8H6YXV4"/>
<reference evidence="4" key="1">
    <citation type="submission" date="2020-05" db="EMBL/GenBank/DDBJ databases">
        <title>Mycena genomes resolve the evolution of fungal bioluminescence.</title>
        <authorList>
            <person name="Tsai I.J."/>
        </authorList>
    </citation>
    <scope>NUCLEOTIDE SEQUENCE</scope>
    <source>
        <strain evidence="4">160909Yilan</strain>
    </source>
</reference>
<evidence type="ECO:0000256" key="3">
    <source>
        <dbReference type="SAM" id="SignalP"/>
    </source>
</evidence>
<dbReference type="EMBL" id="JACAZH010000005">
    <property type="protein sequence ID" value="KAF7367217.1"/>
    <property type="molecule type" value="Genomic_DNA"/>
</dbReference>
<gene>
    <name evidence="4" type="ORF">MSAN_00783500</name>
</gene>
<sequence>MTCRRSCQLGGALLWLCAAVGATNNLGYLEQTFYFDYNIPSQAVPVPTTSELQEPCFNSSSRRITLVLQLNVILYISLGAEARVQASRTTLSPDPVAPYYLQIYTSAFVFPFIVSAGSGLSFDWEVPFGPGTLYQICMFDKSGNTGMSLTAYPSYWHDVNVYTGGCEAIYTVIANTTATPSCSNATFPLGPLDVDAVTDDGALSQYGWVDQCTDIQVTPKNGTPPYIFTVAPTLHPPHNQTGTDQSPMNWTVNLSWGSPFFISVVDTDMNFWSYGPLHSGQGTSTACLSGSKESNTISRGTAVASGIGGLAIGLIVGAAGVVAFYRQRRKQKRNTPLLHPTAFEGYSDPYNMLSPASAQYKPVPTQIPQDASFSPLPSSPSYVAMQRMQRESSNYQIEPFTPPGERRNSSYGGESGELHHSADPATGSGGSIYVVHHDAGRAPVTIYHQEGTEVVELPPRYIRDTSGSSSRTNDLVEAPRLATEGETGSDFPSDIVSPLRIPNRPRKP</sequence>
<keyword evidence="5" id="KW-1185">Reference proteome</keyword>
<feature type="chain" id="PRO_5034126455" evidence="3">
    <location>
        <begin position="23"/>
        <end position="508"/>
    </location>
</feature>
<dbReference type="OrthoDB" id="2563021at2759"/>
<protein>
    <submittedName>
        <fullName evidence="4">Uncharacterized protein</fullName>
    </submittedName>
</protein>
<proteinExistence type="predicted"/>
<accession>A0A8H6YXV4</accession>
<keyword evidence="3" id="KW-0732">Signal</keyword>
<feature type="signal peptide" evidence="3">
    <location>
        <begin position="1"/>
        <end position="22"/>
    </location>
</feature>
<name>A0A8H6YXV4_9AGAR</name>
<evidence type="ECO:0000256" key="1">
    <source>
        <dbReference type="SAM" id="MobiDB-lite"/>
    </source>
</evidence>